<dbReference type="OrthoDB" id="10037330at2759"/>
<dbReference type="Gene3D" id="2.60.120.920">
    <property type="match status" value="1"/>
</dbReference>
<accession>A0A817T183</accession>
<evidence type="ECO:0000313" key="2">
    <source>
        <dbReference type="EMBL" id="CAF3302559.1"/>
    </source>
</evidence>
<name>A0A817T183_9BILA</name>
<dbReference type="Proteomes" id="UP000663825">
    <property type="component" value="Unassembled WGS sequence"/>
</dbReference>
<keyword evidence="1" id="KW-0175">Coiled coil</keyword>
<reference evidence="2" key="1">
    <citation type="submission" date="2021-02" db="EMBL/GenBank/DDBJ databases">
        <authorList>
            <person name="Nowell W R."/>
        </authorList>
    </citation>
    <scope>NUCLEOTIDE SEQUENCE</scope>
</reference>
<dbReference type="AlphaFoldDB" id="A0A817T183"/>
<evidence type="ECO:0000256" key="1">
    <source>
        <dbReference type="SAM" id="Coils"/>
    </source>
</evidence>
<feature type="coiled-coil region" evidence="1">
    <location>
        <begin position="36"/>
        <end position="70"/>
    </location>
</feature>
<comment type="caution">
    <text evidence="2">The sequence shown here is derived from an EMBL/GenBank/DDBJ whole genome shotgun (WGS) entry which is preliminary data.</text>
</comment>
<dbReference type="InterPro" id="IPR043136">
    <property type="entry name" value="B30.2/SPRY_sf"/>
</dbReference>
<proteinExistence type="predicted"/>
<organism evidence="2 3">
    <name type="scientific">Rotaria socialis</name>
    <dbReference type="NCBI Taxonomy" id="392032"/>
    <lineage>
        <taxon>Eukaryota</taxon>
        <taxon>Metazoa</taxon>
        <taxon>Spiralia</taxon>
        <taxon>Gnathifera</taxon>
        <taxon>Rotifera</taxon>
        <taxon>Eurotatoria</taxon>
        <taxon>Bdelloidea</taxon>
        <taxon>Philodinida</taxon>
        <taxon>Philodinidae</taxon>
        <taxon>Rotaria</taxon>
    </lineage>
</organism>
<dbReference type="EMBL" id="CAJNXB010003239">
    <property type="protein sequence ID" value="CAF3302559.1"/>
    <property type="molecule type" value="Genomic_DNA"/>
</dbReference>
<sequence length="398" mass="45828">MYPNVASTIRKKQLCSKCNKAAGILNCYGCGKDFCYRHVAEHRQELTREMENLTTKHDEFQQTIAEQEKQPNSHPLIQNISQWEQESINKIRQAAENARNALLATLATHRTIVKEDLTRLIGELSKARNEDDYVETDLKEWTEKLNNLQKDLNAAQAIDFGKSENENVLISKIFINGLSADVFQQTCGDIQILDAGRLAAHGLSNQHAVVCGKRLYSSGQHRIRFKIDQCNYVGGLTCGILSKDPPLESIQRFFMNNNNNNMNQRSRSSKKTFANLYTNEHSFNWPASENYGYHNTALANSNENERFNSIPLNNNWQQNDILELRIDCDQKMIYLSNERTHQSEERHIDSNKCALPWQFFVTIFYANSRVRICEETVSTTTKEQLDDWIEDQLATTIH</sequence>
<evidence type="ECO:0000313" key="3">
    <source>
        <dbReference type="Proteomes" id="UP000663825"/>
    </source>
</evidence>
<gene>
    <name evidence="2" type="ORF">TIS948_LOCUS18484</name>
</gene>
<protein>
    <submittedName>
        <fullName evidence="2">Uncharacterized protein</fullName>
    </submittedName>
</protein>